<evidence type="ECO:0000256" key="3">
    <source>
        <dbReference type="ARBA" id="ARBA00022722"/>
    </source>
</evidence>
<dbReference type="PROSITE" id="PS50126">
    <property type="entry name" value="S1"/>
    <property type="match status" value="1"/>
</dbReference>
<dbReference type="InterPro" id="IPR011805">
    <property type="entry name" value="RNase_R"/>
</dbReference>
<dbReference type="AlphaFoldDB" id="A0A2J0N339"/>
<dbReference type="GO" id="GO:0005829">
    <property type="term" value="C:cytosol"/>
    <property type="evidence" value="ECO:0007669"/>
    <property type="project" value="TreeGrafter"/>
</dbReference>
<dbReference type="CDD" id="cd04471">
    <property type="entry name" value="S1_RNase_R"/>
    <property type="match status" value="1"/>
</dbReference>
<dbReference type="EC" id="3.1.13.1" evidence="7"/>
<proteinExistence type="inferred from homology"/>
<comment type="catalytic activity">
    <reaction evidence="1 7">
        <text>Exonucleolytic cleavage in the 3'- to 5'-direction to yield nucleoside 5'-phosphates.</text>
        <dbReference type="EC" id="3.1.13.1"/>
    </reaction>
</comment>
<keyword evidence="2 7" id="KW-0963">Cytoplasm</keyword>
<keyword evidence="4 7" id="KW-0378">Hydrolase</keyword>
<dbReference type="Gene3D" id="2.40.50.140">
    <property type="entry name" value="Nucleic acid-binding proteins"/>
    <property type="match status" value="2"/>
</dbReference>
<keyword evidence="5 7" id="KW-0269">Exonuclease</keyword>
<dbReference type="InterPro" id="IPR003029">
    <property type="entry name" value="S1_domain"/>
</dbReference>
<evidence type="ECO:0000256" key="4">
    <source>
        <dbReference type="ARBA" id="ARBA00022801"/>
    </source>
</evidence>
<feature type="domain" description="S1 motif" evidence="8">
    <location>
        <begin position="574"/>
        <end position="655"/>
    </location>
</feature>
<evidence type="ECO:0000256" key="6">
    <source>
        <dbReference type="ARBA" id="ARBA00022884"/>
    </source>
</evidence>
<dbReference type="GO" id="GO:0008859">
    <property type="term" value="F:exoribonuclease II activity"/>
    <property type="evidence" value="ECO:0007669"/>
    <property type="project" value="UniProtKB-UniRule"/>
</dbReference>
<dbReference type="NCBIfam" id="TIGR02063">
    <property type="entry name" value="RNase_R"/>
    <property type="match status" value="1"/>
</dbReference>
<keyword evidence="6 7" id="KW-0694">RNA-binding</keyword>
<dbReference type="PANTHER" id="PTHR23355:SF9">
    <property type="entry name" value="DIS3-LIKE EXONUCLEASE 2"/>
    <property type="match status" value="1"/>
</dbReference>
<evidence type="ECO:0000256" key="1">
    <source>
        <dbReference type="ARBA" id="ARBA00001849"/>
    </source>
</evidence>
<dbReference type="InterPro" id="IPR050180">
    <property type="entry name" value="RNR_Ribonuclease"/>
</dbReference>
<dbReference type="InterPro" id="IPR022966">
    <property type="entry name" value="RNase_II/R_CS"/>
</dbReference>
<organism evidence="9 10">
    <name type="scientific">Candidatus Nomurabacteria bacterium CG_4_9_14_0_2_um_filter_32_10</name>
    <dbReference type="NCBI Taxonomy" id="1974729"/>
    <lineage>
        <taxon>Bacteria</taxon>
        <taxon>Candidatus Nomuraibacteriota</taxon>
    </lineage>
</organism>
<comment type="subcellular location">
    <subcellularLocation>
        <location evidence="7">Cytoplasm</location>
    </subcellularLocation>
</comment>
<evidence type="ECO:0000256" key="7">
    <source>
        <dbReference type="HAMAP-Rule" id="MF_01895"/>
    </source>
</evidence>
<dbReference type="GO" id="GO:0003723">
    <property type="term" value="F:RNA binding"/>
    <property type="evidence" value="ECO:0007669"/>
    <property type="project" value="UniProtKB-UniRule"/>
</dbReference>
<comment type="caution">
    <text evidence="9">The sequence shown here is derived from an EMBL/GenBank/DDBJ whole genome shotgun (WGS) entry which is preliminary data.</text>
</comment>
<dbReference type="PROSITE" id="PS01175">
    <property type="entry name" value="RIBONUCLEASE_II"/>
    <property type="match status" value="1"/>
</dbReference>
<dbReference type="InterPro" id="IPR004476">
    <property type="entry name" value="RNase_II/RNase_R"/>
</dbReference>
<comment type="function">
    <text evidence="7">3'-5' exoribonuclease that releases 5'-nucleoside monophosphates and is involved in maturation of structured RNAs.</text>
</comment>
<name>A0A2J0N339_9BACT</name>
<sequence>MKNKKQKIYKALQGTISITSKGTGYVKVPDYEQDPEIDFKDLNTALHGDIVEIILNKKGYRRLTGRVSRIISRAKIGFVGVLEEVSPPSGGLTSSKFFLKPDDTKMYTDILIPEKFLKDAKTGLPAQAGQKVYIEITSWTDASKAPEGKVIKILGQPGENSAEMHAIAIEKGFDSDLPQKVEEEAKKIKTLGIKEGDFVERRDFRKTLTFTIDPDDAKDFDDAISFKEIDSNTYEIGIHIADVTHYVKIGSELDKEARNRGTSVYLVDRTIPMLPEALSNDLCSLIPNKDRLTMSAVFILDKNAKVKKEWFGKTIIHSQKRFTYEEAEETIKKDSKPLHKELLILNNLAKKLTKERFANGAISLEQEEVKFILDKNGVPIKVIKKERGNSNKLIEEFMLLANKKVAETISKGTKKEGGVFVYRIHDNPSKEKMTDLAFFLKSLGYKISLVDGVIPTYEINSLLKSLEGKNEEDTVNRAVIRSMAKAIYSTKNIGHYGLAFEYYAHFTSPIRRYPDIVVHRLLNDYLQGIKVGKEKLNIYEEISIKASEREKFASDAEQASIKYKQVEYMSSRITEVFEGIISGITEWGIYVEEKETKCEGLVRVRDMEDGFYVFNEKKLELVGQKNKKRYRLGDQVKIKIKNIDLKRKTIDYTLV</sequence>
<dbReference type="InterPro" id="IPR040476">
    <property type="entry name" value="CSD2"/>
</dbReference>
<dbReference type="Pfam" id="PF17876">
    <property type="entry name" value="CSD2"/>
    <property type="match status" value="1"/>
</dbReference>
<evidence type="ECO:0000256" key="2">
    <source>
        <dbReference type="ARBA" id="ARBA00022490"/>
    </source>
</evidence>
<keyword evidence="3 7" id="KW-0540">Nuclease</keyword>
<dbReference type="HAMAP" id="MF_01895">
    <property type="entry name" value="RNase_R"/>
    <property type="match status" value="1"/>
</dbReference>
<dbReference type="EMBL" id="PFRK01000037">
    <property type="protein sequence ID" value="PJC49303.1"/>
    <property type="molecule type" value="Genomic_DNA"/>
</dbReference>
<dbReference type="NCBIfam" id="TIGR00358">
    <property type="entry name" value="3_prime_RNase"/>
    <property type="match status" value="1"/>
</dbReference>
<dbReference type="Pfam" id="PF00575">
    <property type="entry name" value="S1"/>
    <property type="match status" value="1"/>
</dbReference>
<dbReference type="Proteomes" id="UP000231300">
    <property type="component" value="Unassembled WGS sequence"/>
</dbReference>
<protein>
    <recommendedName>
        <fullName evidence="7">Ribonuclease R</fullName>
        <shortName evidence="7">RNase R</shortName>
        <ecNumber evidence="7">3.1.13.1</ecNumber>
    </recommendedName>
</protein>
<dbReference type="Pfam" id="PF00773">
    <property type="entry name" value="RNB"/>
    <property type="match status" value="1"/>
</dbReference>
<dbReference type="SUPFAM" id="SSF50249">
    <property type="entry name" value="Nucleic acid-binding proteins"/>
    <property type="match status" value="4"/>
</dbReference>
<evidence type="ECO:0000256" key="5">
    <source>
        <dbReference type="ARBA" id="ARBA00022839"/>
    </source>
</evidence>
<dbReference type="SMART" id="SM00955">
    <property type="entry name" value="RNB"/>
    <property type="match status" value="1"/>
</dbReference>
<gene>
    <name evidence="7 9" type="primary">rnr</name>
    <name evidence="9" type="ORF">CO033_02345</name>
</gene>
<reference evidence="10" key="1">
    <citation type="submission" date="2017-09" db="EMBL/GenBank/DDBJ databases">
        <title>Depth-based differentiation of microbial function through sediment-hosted aquifers and enrichment of novel symbionts in the deep terrestrial subsurface.</title>
        <authorList>
            <person name="Probst A.J."/>
            <person name="Ladd B."/>
            <person name="Jarett J.K."/>
            <person name="Geller-Mcgrath D.E."/>
            <person name="Sieber C.M.K."/>
            <person name="Emerson J.B."/>
            <person name="Anantharaman K."/>
            <person name="Thomas B.C."/>
            <person name="Malmstrom R."/>
            <person name="Stieglmeier M."/>
            <person name="Klingl A."/>
            <person name="Woyke T."/>
            <person name="Ryan C.M."/>
            <person name="Banfield J.F."/>
        </authorList>
    </citation>
    <scope>NUCLEOTIDE SEQUENCE [LARGE SCALE GENOMIC DNA]</scope>
</reference>
<dbReference type="SMART" id="SM00316">
    <property type="entry name" value="S1"/>
    <property type="match status" value="1"/>
</dbReference>
<evidence type="ECO:0000313" key="9">
    <source>
        <dbReference type="EMBL" id="PJC49303.1"/>
    </source>
</evidence>
<accession>A0A2J0N339</accession>
<dbReference type="InterPro" id="IPR012340">
    <property type="entry name" value="NA-bd_OB-fold"/>
</dbReference>
<dbReference type="GO" id="GO:0006402">
    <property type="term" value="P:mRNA catabolic process"/>
    <property type="evidence" value="ECO:0007669"/>
    <property type="project" value="TreeGrafter"/>
</dbReference>
<evidence type="ECO:0000259" key="8">
    <source>
        <dbReference type="PROSITE" id="PS50126"/>
    </source>
</evidence>
<dbReference type="PANTHER" id="PTHR23355">
    <property type="entry name" value="RIBONUCLEASE"/>
    <property type="match status" value="1"/>
</dbReference>
<evidence type="ECO:0000313" key="10">
    <source>
        <dbReference type="Proteomes" id="UP000231300"/>
    </source>
</evidence>
<dbReference type="InterPro" id="IPR001900">
    <property type="entry name" value="RNase_II/R"/>
</dbReference>
<comment type="similarity">
    <text evidence="7">Belongs to the RNR ribonuclease family. RNase R subfamily.</text>
</comment>